<dbReference type="GO" id="GO:0005694">
    <property type="term" value="C:chromosome"/>
    <property type="evidence" value="ECO:0007669"/>
    <property type="project" value="TreeGrafter"/>
</dbReference>
<protein>
    <recommendedName>
        <fullName evidence="3">ParB-like N-terminal domain-containing protein</fullName>
    </recommendedName>
</protein>
<evidence type="ECO:0000256" key="1">
    <source>
        <dbReference type="ARBA" id="ARBA00022829"/>
    </source>
</evidence>
<evidence type="ECO:0000313" key="5">
    <source>
        <dbReference type="Proteomes" id="UP000006160"/>
    </source>
</evidence>
<dbReference type="GO" id="GO:0007059">
    <property type="term" value="P:chromosome segregation"/>
    <property type="evidence" value="ECO:0007669"/>
    <property type="project" value="UniProtKB-KW"/>
</dbReference>
<keyword evidence="1" id="KW-0159">Chromosome partition</keyword>
<keyword evidence="2" id="KW-0175">Coiled coil</keyword>
<dbReference type="InterPro" id="IPR041468">
    <property type="entry name" value="HTH_ParB/Spo0J"/>
</dbReference>
<evidence type="ECO:0000259" key="3">
    <source>
        <dbReference type="SMART" id="SM00470"/>
    </source>
</evidence>
<dbReference type="SMART" id="SM00470">
    <property type="entry name" value="ParB"/>
    <property type="match status" value="1"/>
</dbReference>
<dbReference type="InterPro" id="IPR003115">
    <property type="entry name" value="ParB_N"/>
</dbReference>
<dbReference type="PANTHER" id="PTHR33375:SF1">
    <property type="entry name" value="CHROMOSOME-PARTITIONING PROTEIN PARB-RELATED"/>
    <property type="match status" value="1"/>
</dbReference>
<gene>
    <name evidence="4" type="ORF">CLG_B2319</name>
</gene>
<dbReference type="SUPFAM" id="SSF110849">
    <property type="entry name" value="ParB/Sulfiredoxin"/>
    <property type="match status" value="1"/>
</dbReference>
<dbReference type="Gene3D" id="3.90.1530.10">
    <property type="entry name" value="Conserved hypothetical protein from pyrococcus furiosus pfu- 392566-001, ParB domain"/>
    <property type="match status" value="1"/>
</dbReference>
<dbReference type="InterPro" id="IPR036086">
    <property type="entry name" value="ParB/Sulfiredoxin_sf"/>
</dbReference>
<comment type="caution">
    <text evidence="4">The sequence shown here is derived from an EMBL/GenBank/DDBJ whole genome shotgun (WGS) entry which is preliminary data.</text>
</comment>
<dbReference type="SUPFAM" id="SSF109709">
    <property type="entry name" value="KorB DNA-binding domain-like"/>
    <property type="match status" value="1"/>
</dbReference>
<dbReference type="Pfam" id="PF17762">
    <property type="entry name" value="HTH_ParB"/>
    <property type="match status" value="1"/>
</dbReference>
<dbReference type="PANTHER" id="PTHR33375">
    <property type="entry name" value="CHROMOSOME-PARTITIONING PROTEIN PARB-RELATED"/>
    <property type="match status" value="1"/>
</dbReference>
<dbReference type="Pfam" id="PF02195">
    <property type="entry name" value="ParB_N"/>
    <property type="match status" value="1"/>
</dbReference>
<feature type="domain" description="ParB-like N-terminal" evidence="3">
    <location>
        <begin position="2"/>
        <end position="91"/>
    </location>
</feature>
<evidence type="ECO:0000256" key="2">
    <source>
        <dbReference type="SAM" id="Coils"/>
    </source>
</evidence>
<organism evidence="4 5">
    <name type="scientific">Clostridium botulinum D str. 1873</name>
    <dbReference type="NCBI Taxonomy" id="592027"/>
    <lineage>
        <taxon>Bacteria</taxon>
        <taxon>Bacillati</taxon>
        <taxon>Bacillota</taxon>
        <taxon>Clostridia</taxon>
        <taxon>Eubacteriales</taxon>
        <taxon>Clostridiaceae</taxon>
        <taxon>Clostridium</taxon>
    </lineage>
</organism>
<proteinExistence type="predicted"/>
<feature type="coiled-coil region" evidence="2">
    <location>
        <begin position="219"/>
        <end position="330"/>
    </location>
</feature>
<evidence type="ECO:0000313" key="4">
    <source>
        <dbReference type="EMBL" id="EES90342.1"/>
    </source>
</evidence>
<sequence>MQMIEISKLKSHPRNQEFFDDIPKERWDDFIKSIVRRGVVEAIVVTQDLLIVSGHQRVKACKEIGILEIPCRITHYPNEDEKLHIAKEDMILEDLICTNIMQRGVGNVNPMKMARCIRELERIYGVKKGGNGSNQYKNLNELNPNYSDEAKSQSDLAKQIGISQDTLLNYKKLNELIPELQSLVETGALKSTTAYKIWAKMPQDEQEKFFNDIGQEKIKQLTQKKTEQIISEKKQLEDKNKQLQEQLEKEISKEPEVITKTVEVDNTDYAQIEQLKKELQSTKSEKEKIEYRLNLMTEKAELYQKDSLEYEKMKSDIEFLTNKKDDLGRQIESITSISGLVVDIDHFIKQKLAPIKYSRALLEARNDDVVINNLSEIVTVVQGWCDEMKQYLPNEINYVEVL</sequence>
<name>A0A9P2G5G6_CLOBO</name>
<dbReference type="InterPro" id="IPR050336">
    <property type="entry name" value="Chromosome_partition/occlusion"/>
</dbReference>
<accession>A0A9P2G5G6</accession>
<dbReference type="EMBL" id="ACSJ01000017">
    <property type="protein sequence ID" value="EES90342.1"/>
    <property type="molecule type" value="Genomic_DNA"/>
</dbReference>
<dbReference type="Gene3D" id="1.10.10.2830">
    <property type="match status" value="1"/>
</dbReference>
<reference evidence="4 5" key="1">
    <citation type="submission" date="2009-10" db="EMBL/GenBank/DDBJ databases">
        <authorList>
            <person name="Shrivastava S."/>
            <person name="Brinkac L.B."/>
            <person name="Brown J.L."/>
            <person name="Bruce D.B."/>
            <person name="Detter C."/>
            <person name="Green L.D."/>
            <person name="Munk C.A."/>
            <person name="Rogers Y.C."/>
            <person name="Tapia R."/>
            <person name="Saunders E.S."/>
            <person name="Sims D.R."/>
            <person name="Smith L.A."/>
            <person name="Smith T.J."/>
            <person name="Sutton G."/>
            <person name="Brettin T."/>
        </authorList>
    </citation>
    <scope>NUCLEOTIDE SEQUENCE [LARGE SCALE GENOMIC DNA]</scope>
    <source>
        <strain evidence="5">D str. 1873</strain>
    </source>
</reference>
<dbReference type="AlphaFoldDB" id="A0A9P2G5G6"/>
<dbReference type="Proteomes" id="UP000006160">
    <property type="component" value="Unassembled WGS sequence"/>
</dbReference>